<accession>A0ABQ4ZNU8</accession>
<proteinExistence type="predicted"/>
<protein>
    <submittedName>
        <fullName evidence="1">Uncharacterized protein</fullName>
    </submittedName>
</protein>
<dbReference type="Proteomes" id="UP001151760">
    <property type="component" value="Unassembled WGS sequence"/>
</dbReference>
<dbReference type="EMBL" id="BQNB010011540">
    <property type="protein sequence ID" value="GJS91884.1"/>
    <property type="molecule type" value="Genomic_DNA"/>
</dbReference>
<name>A0ABQ4ZNU8_9ASTR</name>
<gene>
    <name evidence="1" type="ORF">Tco_0774520</name>
</gene>
<keyword evidence="2" id="KW-1185">Reference proteome</keyword>
<evidence type="ECO:0000313" key="2">
    <source>
        <dbReference type="Proteomes" id="UP001151760"/>
    </source>
</evidence>
<organism evidence="1 2">
    <name type="scientific">Tanacetum coccineum</name>
    <dbReference type="NCBI Taxonomy" id="301880"/>
    <lineage>
        <taxon>Eukaryota</taxon>
        <taxon>Viridiplantae</taxon>
        <taxon>Streptophyta</taxon>
        <taxon>Embryophyta</taxon>
        <taxon>Tracheophyta</taxon>
        <taxon>Spermatophyta</taxon>
        <taxon>Magnoliopsida</taxon>
        <taxon>eudicotyledons</taxon>
        <taxon>Gunneridae</taxon>
        <taxon>Pentapetalae</taxon>
        <taxon>asterids</taxon>
        <taxon>campanulids</taxon>
        <taxon>Asterales</taxon>
        <taxon>Asteraceae</taxon>
        <taxon>Asteroideae</taxon>
        <taxon>Anthemideae</taxon>
        <taxon>Anthemidinae</taxon>
        <taxon>Tanacetum</taxon>
    </lineage>
</organism>
<reference evidence="1" key="2">
    <citation type="submission" date="2022-01" db="EMBL/GenBank/DDBJ databases">
        <authorList>
            <person name="Yamashiro T."/>
            <person name="Shiraishi A."/>
            <person name="Satake H."/>
            <person name="Nakayama K."/>
        </authorList>
    </citation>
    <scope>NUCLEOTIDE SEQUENCE</scope>
</reference>
<evidence type="ECO:0000313" key="1">
    <source>
        <dbReference type="EMBL" id="GJS91884.1"/>
    </source>
</evidence>
<comment type="caution">
    <text evidence="1">The sequence shown here is derived from an EMBL/GenBank/DDBJ whole genome shotgun (WGS) entry which is preliminary data.</text>
</comment>
<sequence length="151" mass="17333">MRLCDREAFILGPLMKASRPYEIPLQRSSESHSYTISNHWTMLNAVRSFLGIHGFVLLWLTLVDHCLTNFDWRLTFSGFGFASLDSFVLFRFSCPGNPDGRSIGSRRGKFKATCSLTFDRQEIKDIMQAQVTCLLQDIMKDCLHTAFNIQE</sequence>
<reference evidence="1" key="1">
    <citation type="journal article" date="2022" name="Int. J. Mol. Sci.">
        <title>Draft Genome of Tanacetum Coccineum: Genomic Comparison of Closely Related Tanacetum-Family Plants.</title>
        <authorList>
            <person name="Yamashiro T."/>
            <person name="Shiraishi A."/>
            <person name="Nakayama K."/>
            <person name="Satake H."/>
        </authorList>
    </citation>
    <scope>NUCLEOTIDE SEQUENCE</scope>
</reference>